<dbReference type="AlphaFoldDB" id="A0A699JCK0"/>
<dbReference type="SUPFAM" id="SSF53098">
    <property type="entry name" value="Ribonuclease H-like"/>
    <property type="match status" value="1"/>
</dbReference>
<dbReference type="InterPro" id="IPR039537">
    <property type="entry name" value="Retrotran_Ty1/copia-like"/>
</dbReference>
<dbReference type="Gene3D" id="3.30.420.10">
    <property type="entry name" value="Ribonuclease H-like superfamily/Ribonuclease H"/>
    <property type="match status" value="1"/>
</dbReference>
<organism evidence="2">
    <name type="scientific">Tanacetum cinerariifolium</name>
    <name type="common">Dalmatian daisy</name>
    <name type="synonym">Chrysanthemum cinerariifolium</name>
    <dbReference type="NCBI Taxonomy" id="118510"/>
    <lineage>
        <taxon>Eukaryota</taxon>
        <taxon>Viridiplantae</taxon>
        <taxon>Streptophyta</taxon>
        <taxon>Embryophyta</taxon>
        <taxon>Tracheophyta</taxon>
        <taxon>Spermatophyta</taxon>
        <taxon>Magnoliopsida</taxon>
        <taxon>eudicotyledons</taxon>
        <taxon>Gunneridae</taxon>
        <taxon>Pentapetalae</taxon>
        <taxon>asterids</taxon>
        <taxon>campanulids</taxon>
        <taxon>Asterales</taxon>
        <taxon>Asteraceae</taxon>
        <taxon>Asteroideae</taxon>
        <taxon>Anthemideae</taxon>
        <taxon>Anthemidinae</taxon>
        <taxon>Tanacetum</taxon>
    </lineage>
</organism>
<name>A0A699JCK0_TANCI</name>
<sequence length="385" mass="42638">SVVASVSATSLKIPVFALPNVDTLSNAVIYSFFTSQSNSPQLDNDDLKQIDADDLEEIDLKWQMAMLIMRASYDWSFQAEDEPTNYALMAVTSSSSSSSDNEVSDSEDDFEAELPQNAPSFVQPIKQVKTSRPSIKPVENSIPSTNHKTTIPKPKSHGNSRNRKACFVFTTAVSPNNVTRPRPAKTIVTKPYSPPRRNINRRPFPEASTFPPKVTDAKAPMGTKKEFSVPRTPQQNGIVERKNKTLIEAARTMIADSLLPIPFWAENTDGDAAFEVKEPEFKGNKHESEVHVSPSSNTQTKKHDDKTKRKAKGKSPVELSTRYINLSAKFEDFFDNNINEVNVAVTPVHIVGKIFTNSTNTFSAVSPSNTVVSPTHRKYSSMDPS</sequence>
<dbReference type="PANTHER" id="PTHR42648:SF32">
    <property type="entry name" value="RIBONUCLEASE H-LIKE DOMAIN, GAG-PRE-INTEGRASE DOMAIN PROTEIN-RELATED"/>
    <property type="match status" value="1"/>
</dbReference>
<reference evidence="2" key="1">
    <citation type="journal article" date="2019" name="Sci. Rep.">
        <title>Draft genome of Tanacetum cinerariifolium, the natural source of mosquito coil.</title>
        <authorList>
            <person name="Yamashiro T."/>
            <person name="Shiraishi A."/>
            <person name="Satake H."/>
            <person name="Nakayama K."/>
        </authorList>
    </citation>
    <scope>NUCLEOTIDE SEQUENCE</scope>
</reference>
<gene>
    <name evidence="2" type="ORF">Tci_597351</name>
</gene>
<dbReference type="InterPro" id="IPR036397">
    <property type="entry name" value="RNaseH_sf"/>
</dbReference>
<evidence type="ECO:0000256" key="1">
    <source>
        <dbReference type="SAM" id="MobiDB-lite"/>
    </source>
</evidence>
<feature type="region of interest" description="Disordered" evidence="1">
    <location>
        <begin position="280"/>
        <end position="317"/>
    </location>
</feature>
<comment type="caution">
    <text evidence="2">The sequence shown here is derived from an EMBL/GenBank/DDBJ whole genome shotgun (WGS) entry which is preliminary data.</text>
</comment>
<feature type="compositionally biased region" description="Basic and acidic residues" evidence="1">
    <location>
        <begin position="280"/>
        <end position="290"/>
    </location>
</feature>
<accession>A0A699JCK0</accession>
<dbReference type="GO" id="GO:0003676">
    <property type="term" value="F:nucleic acid binding"/>
    <property type="evidence" value="ECO:0007669"/>
    <property type="project" value="InterPro"/>
</dbReference>
<dbReference type="EMBL" id="BKCJ010393164">
    <property type="protein sequence ID" value="GFA25379.1"/>
    <property type="molecule type" value="Genomic_DNA"/>
</dbReference>
<feature type="non-terminal residue" evidence="2">
    <location>
        <position position="1"/>
    </location>
</feature>
<protein>
    <submittedName>
        <fullName evidence="2">Putative ribonuclease H-like domain-containing protein</fullName>
    </submittedName>
</protein>
<feature type="region of interest" description="Disordered" evidence="1">
    <location>
        <begin position="365"/>
        <end position="385"/>
    </location>
</feature>
<proteinExistence type="predicted"/>
<dbReference type="InterPro" id="IPR012337">
    <property type="entry name" value="RNaseH-like_sf"/>
</dbReference>
<dbReference type="PANTHER" id="PTHR42648">
    <property type="entry name" value="TRANSPOSASE, PUTATIVE-RELATED"/>
    <property type="match status" value="1"/>
</dbReference>
<feature type="region of interest" description="Disordered" evidence="1">
    <location>
        <begin position="177"/>
        <end position="233"/>
    </location>
</feature>
<evidence type="ECO:0000313" key="2">
    <source>
        <dbReference type="EMBL" id="GFA25379.1"/>
    </source>
</evidence>
<feature type="region of interest" description="Disordered" evidence="1">
    <location>
        <begin position="126"/>
        <end position="161"/>
    </location>
</feature>